<organism evidence="4 5">
    <name type="scientific">Silvibacterium bohemicum</name>
    <dbReference type="NCBI Taxonomy" id="1577686"/>
    <lineage>
        <taxon>Bacteria</taxon>
        <taxon>Pseudomonadati</taxon>
        <taxon>Acidobacteriota</taxon>
        <taxon>Terriglobia</taxon>
        <taxon>Terriglobales</taxon>
        <taxon>Acidobacteriaceae</taxon>
        <taxon>Silvibacterium</taxon>
    </lineage>
</organism>
<dbReference type="InterPro" id="IPR002656">
    <property type="entry name" value="Acyl_transf_3_dom"/>
</dbReference>
<dbReference type="EMBL" id="JACHEK010000004">
    <property type="protein sequence ID" value="MBB6144076.1"/>
    <property type="molecule type" value="Genomic_DNA"/>
</dbReference>
<feature type="transmembrane region" description="Helical" evidence="1">
    <location>
        <begin position="145"/>
        <end position="161"/>
    </location>
</feature>
<gene>
    <name evidence="4" type="ORF">HNQ77_002028</name>
</gene>
<evidence type="ECO:0000256" key="1">
    <source>
        <dbReference type="SAM" id="Phobius"/>
    </source>
</evidence>
<dbReference type="GO" id="GO:0009103">
    <property type="term" value="P:lipopolysaccharide biosynthetic process"/>
    <property type="evidence" value="ECO:0007669"/>
    <property type="project" value="TreeGrafter"/>
</dbReference>
<dbReference type="AlphaFoldDB" id="A0A841JRY6"/>
<name>A0A841JRY6_9BACT</name>
<dbReference type="Proteomes" id="UP000538666">
    <property type="component" value="Unassembled WGS sequence"/>
</dbReference>
<dbReference type="Pfam" id="PF01757">
    <property type="entry name" value="Acyl_transf_3"/>
    <property type="match status" value="1"/>
</dbReference>
<evidence type="ECO:0000313" key="4">
    <source>
        <dbReference type="EMBL" id="MBB6144076.1"/>
    </source>
</evidence>
<feature type="transmembrane region" description="Helical" evidence="1">
    <location>
        <begin position="75"/>
        <end position="94"/>
    </location>
</feature>
<feature type="transmembrane region" description="Helical" evidence="1">
    <location>
        <begin position="168"/>
        <end position="185"/>
    </location>
</feature>
<feature type="transmembrane region" description="Helical" evidence="1">
    <location>
        <begin position="197"/>
        <end position="213"/>
    </location>
</feature>
<keyword evidence="1" id="KW-0472">Membrane</keyword>
<evidence type="ECO:0000313" key="5">
    <source>
        <dbReference type="Proteomes" id="UP000538666"/>
    </source>
</evidence>
<keyword evidence="1" id="KW-0812">Transmembrane</keyword>
<feature type="transmembrane region" description="Helical" evidence="1">
    <location>
        <begin position="34"/>
        <end position="54"/>
    </location>
</feature>
<keyword evidence="1" id="KW-1133">Transmembrane helix</keyword>
<accession>A0A841JRY6</accession>
<protein>
    <submittedName>
        <fullName evidence="4">Peptidoglycan/LPS O-acetylase OafA/YrhL</fullName>
    </submittedName>
</protein>
<sequence length="625" mass="69088">MQKLTYRADIDGLRAVAVLLVVACHSRIHLFSGGFVGVDVFFVISGFLISSIILSQIQSGKFSLTGFYERRIRRILPALVGVILATSLLAWRFLLPTEMEDFARSLLAAIFSVSNVYFWTQTGYFDAPAASKPLLHTWSLGVEEQFYLLFPLLLYFVRRVFPRRLQSLVIVLAVVTFVASVVQTSRAPSSAFYLAQYRAWELLLGTILSMQILPQLTHRWLREAASAIGLLLIFFAGVTYTLLTPFPGFSALAPCLGAAAIIAAGQAGTSMVGRLLSTRPMVFLGLISYSLYLWHWPIIVFQGLGHILVGTGSVRSIQLVGVIASLIAGYLSWRWIELPFRGGKLKLSGAPLFGAAAAAVACIAIAAGSTLWAHGFTSRFSPQVTRIGAYLDYKSGYREGTCFISTHYAYGKYNPSVCLSAVSGKKNYLLIGDSHAAQLWYGLAHVLPDVNVMQATASGCRPVLRNTEHSSCTQLIDFIYSSYLPSHHVDQLLLAARWEPQDLPQLTQTIAWAQQNNIPVTLFGPIVEYDTALPGLLISALSKNDPSIPARHQLTAFRQLDDKMQQLADSQWHVRYLSYYRTLCHAGRCVEYVNGDEPLQFDVSHLTDDGSIFAIQRFVQQGQLP</sequence>
<feature type="transmembrane region" description="Helical" evidence="1">
    <location>
        <begin position="281"/>
        <end position="304"/>
    </location>
</feature>
<feature type="transmembrane region" description="Helical" evidence="1">
    <location>
        <begin position="249"/>
        <end position="269"/>
    </location>
</feature>
<feature type="transmembrane region" description="Helical" evidence="1">
    <location>
        <begin position="225"/>
        <end position="243"/>
    </location>
</feature>
<dbReference type="RefSeq" id="WP_050059243.1">
    <property type="nucleotide sequence ID" value="NZ_JACHEK010000004.1"/>
</dbReference>
<dbReference type="GO" id="GO:0016020">
    <property type="term" value="C:membrane"/>
    <property type="evidence" value="ECO:0007669"/>
    <property type="project" value="TreeGrafter"/>
</dbReference>
<reference evidence="4 5" key="1">
    <citation type="submission" date="2020-08" db="EMBL/GenBank/DDBJ databases">
        <title>Genomic Encyclopedia of Type Strains, Phase IV (KMG-IV): sequencing the most valuable type-strain genomes for metagenomic binning, comparative biology and taxonomic classification.</title>
        <authorList>
            <person name="Goeker M."/>
        </authorList>
    </citation>
    <scope>NUCLEOTIDE SEQUENCE [LARGE SCALE GENOMIC DNA]</scope>
    <source>
        <strain evidence="4 5">DSM 103733</strain>
    </source>
</reference>
<feature type="transmembrane region" description="Helical" evidence="1">
    <location>
        <begin position="348"/>
        <end position="373"/>
    </location>
</feature>
<dbReference type="InterPro" id="IPR050879">
    <property type="entry name" value="Acyltransferase_3"/>
</dbReference>
<dbReference type="PANTHER" id="PTHR23028">
    <property type="entry name" value="ACETYLTRANSFERASE"/>
    <property type="match status" value="1"/>
</dbReference>
<feature type="transmembrane region" description="Helical" evidence="1">
    <location>
        <begin position="316"/>
        <end position="336"/>
    </location>
</feature>
<comment type="caution">
    <text evidence="4">The sequence shown here is derived from an EMBL/GenBank/DDBJ whole genome shotgun (WGS) entry which is preliminary data.</text>
</comment>
<proteinExistence type="predicted"/>
<dbReference type="PANTHER" id="PTHR23028:SF53">
    <property type="entry name" value="ACYL_TRANSF_3 DOMAIN-CONTAINING PROTEIN"/>
    <property type="match status" value="1"/>
</dbReference>
<evidence type="ECO:0000259" key="3">
    <source>
        <dbReference type="Pfam" id="PF19040"/>
    </source>
</evidence>
<keyword evidence="5" id="KW-1185">Reference proteome</keyword>
<dbReference type="InterPro" id="IPR043968">
    <property type="entry name" value="SGNH"/>
</dbReference>
<evidence type="ECO:0000259" key="2">
    <source>
        <dbReference type="Pfam" id="PF01757"/>
    </source>
</evidence>
<feature type="domain" description="Acyltransferase 3" evidence="2">
    <location>
        <begin position="8"/>
        <end position="331"/>
    </location>
</feature>
<dbReference type="GO" id="GO:0016747">
    <property type="term" value="F:acyltransferase activity, transferring groups other than amino-acyl groups"/>
    <property type="evidence" value="ECO:0007669"/>
    <property type="project" value="InterPro"/>
</dbReference>
<dbReference type="Pfam" id="PF19040">
    <property type="entry name" value="SGNH"/>
    <property type="match status" value="1"/>
</dbReference>
<feature type="domain" description="SGNH" evidence="3">
    <location>
        <begin position="414"/>
        <end position="619"/>
    </location>
</feature>